<dbReference type="PANTHER" id="PTHR23028">
    <property type="entry name" value="ACETYLTRANSFERASE"/>
    <property type="match status" value="1"/>
</dbReference>
<feature type="transmembrane region" description="Helical" evidence="1">
    <location>
        <begin position="88"/>
        <end position="107"/>
    </location>
</feature>
<feature type="transmembrane region" description="Helical" evidence="1">
    <location>
        <begin position="242"/>
        <end position="263"/>
    </location>
</feature>
<dbReference type="GO" id="GO:0016746">
    <property type="term" value="F:acyltransferase activity"/>
    <property type="evidence" value="ECO:0007669"/>
    <property type="project" value="UniProtKB-KW"/>
</dbReference>
<name>A0ABP5MXP0_9MICO</name>
<dbReference type="PANTHER" id="PTHR23028:SF53">
    <property type="entry name" value="ACYL_TRANSF_3 DOMAIN-CONTAINING PROTEIN"/>
    <property type="match status" value="1"/>
</dbReference>
<protein>
    <submittedName>
        <fullName evidence="4">Acyltransferase family protein</fullName>
    </submittedName>
</protein>
<accession>A0ABP5MXP0</accession>
<dbReference type="EMBL" id="BAAAOP010000006">
    <property type="protein sequence ID" value="GAA2188499.1"/>
    <property type="molecule type" value="Genomic_DNA"/>
</dbReference>
<organism evidence="4 5">
    <name type="scientific">Leucobacter alluvii</name>
    <dbReference type="NCBI Taxonomy" id="340321"/>
    <lineage>
        <taxon>Bacteria</taxon>
        <taxon>Bacillati</taxon>
        <taxon>Actinomycetota</taxon>
        <taxon>Actinomycetes</taxon>
        <taxon>Micrococcales</taxon>
        <taxon>Microbacteriaceae</taxon>
        <taxon>Leucobacter</taxon>
    </lineage>
</organism>
<keyword evidence="5" id="KW-1185">Reference proteome</keyword>
<feature type="transmembrane region" description="Helical" evidence="1">
    <location>
        <begin position="376"/>
        <end position="396"/>
    </location>
</feature>
<evidence type="ECO:0000313" key="4">
    <source>
        <dbReference type="EMBL" id="GAA2188499.1"/>
    </source>
</evidence>
<dbReference type="InterPro" id="IPR050879">
    <property type="entry name" value="Acyltransferase_3"/>
</dbReference>
<feature type="transmembrane region" description="Helical" evidence="1">
    <location>
        <begin position="336"/>
        <end position="355"/>
    </location>
</feature>
<evidence type="ECO:0000259" key="3">
    <source>
        <dbReference type="Pfam" id="PF19040"/>
    </source>
</evidence>
<dbReference type="Pfam" id="PF19040">
    <property type="entry name" value="SGNH"/>
    <property type="match status" value="1"/>
</dbReference>
<feature type="transmembrane region" description="Helical" evidence="1">
    <location>
        <begin position="269"/>
        <end position="287"/>
    </location>
</feature>
<feature type="domain" description="SGNH" evidence="3">
    <location>
        <begin position="487"/>
        <end position="700"/>
    </location>
</feature>
<dbReference type="InterPro" id="IPR002656">
    <property type="entry name" value="Acyl_transf_3_dom"/>
</dbReference>
<keyword evidence="1" id="KW-1133">Transmembrane helix</keyword>
<proteinExistence type="predicted"/>
<dbReference type="Pfam" id="PF01757">
    <property type="entry name" value="Acyl_transf_3"/>
    <property type="match status" value="1"/>
</dbReference>
<feature type="transmembrane region" description="Helical" evidence="1">
    <location>
        <begin position="156"/>
        <end position="175"/>
    </location>
</feature>
<gene>
    <name evidence="4" type="ORF">GCM10009786_17860</name>
</gene>
<evidence type="ECO:0000313" key="5">
    <source>
        <dbReference type="Proteomes" id="UP001501084"/>
    </source>
</evidence>
<sequence length="726" mass="79179">MGRAGAPPAVEVSRGLGVPAYRDDIDGLRAIAVLLVVVYHVWLGRVSGGVDAFLMISAFLLTGSLMRRLESTGGVRAPTQWIRNFKRMLPAASIVIAATVTIGVQILPGSTHESLWHHAWASLFYSENWLLAFESADYYADHSQASPLQHFWSLSVQGQVFIVWPLLFVLIALIARFARGRIPARRIALAVFGAIFAISLTYSILSTAADQTLAYFNTGARLWEFAAGSILALTIHRLRLPVIARAVIGWMGLAALIACGLVLDVQGGFPGYLALWPVVSVAAVIVSGNDEDRRYGPAMLLEKPLVLALGRSSYALYLVHWPALVFILAARDGAPLNLIEGLIVILCAIAVARLLTAIVDTPLRRLEWVNRSNWRGAGVIVLSIALVAAIIAPAQLEARSLAETEATALAEAEQRAKEQRTYRNPGARVLFDDWTGRIATNVPLRPRPAEVADQWGTLSRNCGDGSIVDIPSSVPACLDNEISEREADRTIVVVGDSHAQQMLAPIDTIGKRENWRVVSFLLGACAFGLRDVQPDTDGYSRQECRDWNEDVMDLIEEIDPDVVFTIGTRTVAANSESPSTAGESESVPDGLERAVKRLGRMGIPTILVRDNPRFTYNVYQCVEEAEEGNRDVNAECGIQAHQTLARTNPLDELKSGHVAALDFSAYYCPDRCPAVIGNVVVYIDKNHLSTFYLDTLEPVIGRDLVAALDDLEATSAEASESQRRSR</sequence>
<reference evidence="5" key="1">
    <citation type="journal article" date="2019" name="Int. J. Syst. Evol. Microbiol.">
        <title>The Global Catalogue of Microorganisms (GCM) 10K type strain sequencing project: providing services to taxonomists for standard genome sequencing and annotation.</title>
        <authorList>
            <consortium name="The Broad Institute Genomics Platform"/>
            <consortium name="The Broad Institute Genome Sequencing Center for Infectious Disease"/>
            <person name="Wu L."/>
            <person name="Ma J."/>
        </authorList>
    </citation>
    <scope>NUCLEOTIDE SEQUENCE [LARGE SCALE GENOMIC DNA]</scope>
    <source>
        <strain evidence="5">JCM 14919</strain>
    </source>
</reference>
<feature type="transmembrane region" description="Helical" evidence="1">
    <location>
        <begin position="214"/>
        <end position="235"/>
    </location>
</feature>
<feature type="domain" description="Acyltransferase 3" evidence="2">
    <location>
        <begin position="24"/>
        <end position="353"/>
    </location>
</feature>
<evidence type="ECO:0000259" key="2">
    <source>
        <dbReference type="Pfam" id="PF01757"/>
    </source>
</evidence>
<feature type="transmembrane region" description="Helical" evidence="1">
    <location>
        <begin position="187"/>
        <end position="208"/>
    </location>
</feature>
<evidence type="ECO:0000256" key="1">
    <source>
        <dbReference type="SAM" id="Phobius"/>
    </source>
</evidence>
<feature type="transmembrane region" description="Helical" evidence="1">
    <location>
        <begin position="49"/>
        <end position="67"/>
    </location>
</feature>
<dbReference type="InterPro" id="IPR043968">
    <property type="entry name" value="SGNH"/>
</dbReference>
<dbReference type="Proteomes" id="UP001501084">
    <property type="component" value="Unassembled WGS sequence"/>
</dbReference>
<keyword evidence="4" id="KW-0012">Acyltransferase</keyword>
<keyword evidence="4" id="KW-0808">Transferase</keyword>
<keyword evidence="1" id="KW-0812">Transmembrane</keyword>
<feature type="transmembrane region" description="Helical" evidence="1">
    <location>
        <begin position="308"/>
        <end position="330"/>
    </location>
</feature>
<comment type="caution">
    <text evidence="4">The sequence shown here is derived from an EMBL/GenBank/DDBJ whole genome shotgun (WGS) entry which is preliminary data.</text>
</comment>
<keyword evidence="1" id="KW-0472">Membrane</keyword>